<organism evidence="1 2">
    <name type="scientific">[Emmonsia] crescens</name>
    <dbReference type="NCBI Taxonomy" id="73230"/>
    <lineage>
        <taxon>Eukaryota</taxon>
        <taxon>Fungi</taxon>
        <taxon>Dikarya</taxon>
        <taxon>Ascomycota</taxon>
        <taxon>Pezizomycotina</taxon>
        <taxon>Eurotiomycetes</taxon>
        <taxon>Eurotiomycetidae</taxon>
        <taxon>Onygenales</taxon>
        <taxon>Ajellomycetaceae</taxon>
        <taxon>Emergomyces</taxon>
    </lineage>
</organism>
<sequence length="83" mass="8880">MARAWLWLLAGNNQWGWPIAASHDFGRNEGGEVIPLQLASGEVNKEKRALGSGDEDETNNVARSASLDIVVVAAPKQTPRPSG</sequence>
<dbReference type="Proteomes" id="UP000034164">
    <property type="component" value="Unassembled WGS sequence"/>
</dbReference>
<dbReference type="EMBL" id="LCZI01000124">
    <property type="protein sequence ID" value="KKZ68339.1"/>
    <property type="molecule type" value="Genomic_DNA"/>
</dbReference>
<reference evidence="2" key="1">
    <citation type="journal article" date="2015" name="PLoS Genet.">
        <title>The dynamic genome and transcriptome of the human fungal pathogen Blastomyces and close relative Emmonsia.</title>
        <authorList>
            <person name="Munoz J.F."/>
            <person name="Gauthier G.M."/>
            <person name="Desjardins C.A."/>
            <person name="Gallo J.E."/>
            <person name="Holder J."/>
            <person name="Sullivan T.D."/>
            <person name="Marty A.J."/>
            <person name="Carmen J.C."/>
            <person name="Chen Z."/>
            <person name="Ding L."/>
            <person name="Gujja S."/>
            <person name="Magrini V."/>
            <person name="Misas E."/>
            <person name="Mitreva M."/>
            <person name="Priest M."/>
            <person name="Saif S."/>
            <person name="Whiston E.A."/>
            <person name="Young S."/>
            <person name="Zeng Q."/>
            <person name="Goldman W.E."/>
            <person name="Mardis E.R."/>
            <person name="Taylor J.W."/>
            <person name="McEwen J.G."/>
            <person name="Clay O.K."/>
            <person name="Klein B.S."/>
            <person name="Cuomo C.A."/>
        </authorList>
    </citation>
    <scope>NUCLEOTIDE SEQUENCE [LARGE SCALE GENOMIC DNA]</scope>
    <source>
        <strain evidence="2">UAMH 3008</strain>
    </source>
</reference>
<gene>
    <name evidence="1" type="ORF">EMCG_06015</name>
</gene>
<protein>
    <submittedName>
        <fullName evidence="1">Uncharacterized protein</fullName>
    </submittedName>
</protein>
<evidence type="ECO:0000313" key="1">
    <source>
        <dbReference type="EMBL" id="KKZ68339.1"/>
    </source>
</evidence>
<name>A0A0G2J7A5_9EURO</name>
<accession>A0A0G2J7A5</accession>
<dbReference type="AlphaFoldDB" id="A0A0G2J7A5"/>
<dbReference type="VEuPathDB" id="FungiDB:EMCG_06015"/>
<proteinExistence type="predicted"/>
<comment type="caution">
    <text evidence="1">The sequence shown here is derived from an EMBL/GenBank/DDBJ whole genome shotgun (WGS) entry which is preliminary data.</text>
</comment>
<evidence type="ECO:0000313" key="2">
    <source>
        <dbReference type="Proteomes" id="UP000034164"/>
    </source>
</evidence>